<dbReference type="PROSITE" id="PS50297">
    <property type="entry name" value="ANK_REP_REGION"/>
    <property type="match status" value="2"/>
</dbReference>
<dbReference type="EMBL" id="JAUESC010000001">
    <property type="protein sequence ID" value="KAK0607849.1"/>
    <property type="molecule type" value="Genomic_DNA"/>
</dbReference>
<dbReference type="SUPFAM" id="SSF48403">
    <property type="entry name" value="Ankyrin repeat"/>
    <property type="match status" value="1"/>
</dbReference>
<feature type="repeat" description="ANK" evidence="3">
    <location>
        <begin position="54"/>
        <end position="80"/>
    </location>
</feature>
<dbReference type="InterPro" id="IPR002110">
    <property type="entry name" value="Ankyrin_rpt"/>
</dbReference>
<gene>
    <name evidence="4" type="ORF">LWI29_021522</name>
</gene>
<dbReference type="SMART" id="SM00248">
    <property type="entry name" value="ANK"/>
    <property type="match status" value="3"/>
</dbReference>
<keyword evidence="5" id="KW-1185">Reference proteome</keyword>
<reference evidence="4" key="1">
    <citation type="journal article" date="2022" name="Plant J.">
        <title>Strategies of tolerance reflected in two North American maple genomes.</title>
        <authorList>
            <person name="McEvoy S.L."/>
            <person name="Sezen U.U."/>
            <person name="Trouern-Trend A."/>
            <person name="McMahon S.M."/>
            <person name="Schaberg P.G."/>
            <person name="Yang J."/>
            <person name="Wegrzyn J.L."/>
            <person name="Swenson N.G."/>
        </authorList>
    </citation>
    <scope>NUCLEOTIDE SEQUENCE</scope>
    <source>
        <strain evidence="4">NS2018</strain>
    </source>
</reference>
<dbReference type="InterPro" id="IPR036770">
    <property type="entry name" value="Ankyrin_rpt-contain_sf"/>
</dbReference>
<dbReference type="Pfam" id="PF12796">
    <property type="entry name" value="Ank_2"/>
    <property type="match status" value="1"/>
</dbReference>
<keyword evidence="2 3" id="KW-0040">ANK repeat</keyword>
<dbReference type="PANTHER" id="PTHR24186:SF18">
    <property type="entry name" value="ANKYRIN REPEAT FAMILY PROTEIN"/>
    <property type="match status" value="1"/>
</dbReference>
<dbReference type="PANTHER" id="PTHR24186">
    <property type="entry name" value="PROTEIN PHOSPHATASE 1 REGULATORY SUBUNIT"/>
    <property type="match status" value="1"/>
</dbReference>
<accession>A0AA39TG34</accession>
<feature type="repeat" description="ANK" evidence="3">
    <location>
        <begin position="90"/>
        <end position="115"/>
    </location>
</feature>
<dbReference type="AlphaFoldDB" id="A0AA39TG34"/>
<dbReference type="Gene3D" id="1.25.40.20">
    <property type="entry name" value="Ankyrin repeat-containing domain"/>
    <property type="match status" value="1"/>
</dbReference>
<organism evidence="4 5">
    <name type="scientific">Acer saccharum</name>
    <name type="common">Sugar maple</name>
    <dbReference type="NCBI Taxonomy" id="4024"/>
    <lineage>
        <taxon>Eukaryota</taxon>
        <taxon>Viridiplantae</taxon>
        <taxon>Streptophyta</taxon>
        <taxon>Embryophyta</taxon>
        <taxon>Tracheophyta</taxon>
        <taxon>Spermatophyta</taxon>
        <taxon>Magnoliopsida</taxon>
        <taxon>eudicotyledons</taxon>
        <taxon>Gunneridae</taxon>
        <taxon>Pentapetalae</taxon>
        <taxon>rosids</taxon>
        <taxon>malvids</taxon>
        <taxon>Sapindales</taxon>
        <taxon>Sapindaceae</taxon>
        <taxon>Hippocastanoideae</taxon>
        <taxon>Acereae</taxon>
        <taxon>Acer</taxon>
    </lineage>
</organism>
<proteinExistence type="predicted"/>
<name>A0AA39TG34_ACESA</name>
<evidence type="ECO:0000313" key="4">
    <source>
        <dbReference type="EMBL" id="KAK0607849.1"/>
    </source>
</evidence>
<evidence type="ECO:0000313" key="5">
    <source>
        <dbReference type="Proteomes" id="UP001168877"/>
    </source>
</evidence>
<keyword evidence="1" id="KW-0677">Repeat</keyword>
<protein>
    <submittedName>
        <fullName evidence="4">Uncharacterized protein</fullName>
    </submittedName>
</protein>
<evidence type="ECO:0000256" key="1">
    <source>
        <dbReference type="ARBA" id="ARBA00022737"/>
    </source>
</evidence>
<comment type="caution">
    <text evidence="4">The sequence shown here is derived from an EMBL/GenBank/DDBJ whole genome shotgun (WGS) entry which is preliminary data.</text>
</comment>
<reference evidence="4" key="2">
    <citation type="submission" date="2023-06" db="EMBL/GenBank/DDBJ databases">
        <authorList>
            <person name="Swenson N.G."/>
            <person name="Wegrzyn J.L."/>
            <person name="Mcevoy S.L."/>
        </authorList>
    </citation>
    <scope>NUCLEOTIDE SEQUENCE</scope>
    <source>
        <strain evidence="4">NS2018</strain>
        <tissue evidence="4">Leaf</tissue>
    </source>
</reference>
<sequence>MEMISKSGDFELKELLSKHNKSGDTALYVAAEYGYVLKILMDAIPELSRACDSLNNMALHTAALQGHIEVVNFLLEKSSSDSVVAIAKSNAKTALYSAARNGHVEIVKSLFEYRARNHDEELPSYFFPIF</sequence>
<evidence type="ECO:0000256" key="3">
    <source>
        <dbReference type="PROSITE-ProRule" id="PRU00023"/>
    </source>
</evidence>
<evidence type="ECO:0000256" key="2">
    <source>
        <dbReference type="ARBA" id="ARBA00023043"/>
    </source>
</evidence>
<dbReference type="PROSITE" id="PS50088">
    <property type="entry name" value="ANK_REPEAT"/>
    <property type="match status" value="2"/>
</dbReference>
<dbReference type="Proteomes" id="UP001168877">
    <property type="component" value="Unassembled WGS sequence"/>
</dbReference>
<dbReference type="GO" id="GO:0005886">
    <property type="term" value="C:plasma membrane"/>
    <property type="evidence" value="ECO:0007669"/>
    <property type="project" value="TreeGrafter"/>
</dbReference>